<accession>A0AA51RUB2</accession>
<keyword evidence="2" id="KW-1185">Reference proteome</keyword>
<name>A0AA51RUB2_9GAMM</name>
<organism evidence="1 2">
    <name type="scientific">Pleionea litopenaei</name>
    <dbReference type="NCBI Taxonomy" id="3070815"/>
    <lineage>
        <taxon>Bacteria</taxon>
        <taxon>Pseudomonadati</taxon>
        <taxon>Pseudomonadota</taxon>
        <taxon>Gammaproteobacteria</taxon>
        <taxon>Oceanospirillales</taxon>
        <taxon>Pleioneaceae</taxon>
        <taxon>Pleionea</taxon>
    </lineage>
</organism>
<gene>
    <name evidence="1" type="ORF">Q9312_01505</name>
</gene>
<reference evidence="1 2" key="1">
    <citation type="submission" date="2023-08" db="EMBL/GenBank/DDBJ databases">
        <title>Pleionea litopenaei sp. nov., isolated from stomach of juvenile Litopenaeus vannamei.</title>
        <authorList>
            <person name="Rho A.M."/>
            <person name="Hwang C.Y."/>
        </authorList>
    </citation>
    <scope>NUCLEOTIDE SEQUENCE [LARGE SCALE GENOMIC DNA]</scope>
    <source>
        <strain evidence="1 2">HL-JVS1</strain>
    </source>
</reference>
<dbReference type="EMBL" id="CP133548">
    <property type="protein sequence ID" value="WMS87614.1"/>
    <property type="molecule type" value="Genomic_DNA"/>
</dbReference>
<proteinExistence type="predicted"/>
<dbReference type="KEGG" id="plei:Q9312_01505"/>
<dbReference type="AlphaFoldDB" id="A0AA51RUB2"/>
<evidence type="ECO:0000313" key="2">
    <source>
        <dbReference type="Proteomes" id="UP001239782"/>
    </source>
</evidence>
<sequence>MTKDLAEILGVSSLPTVREIPGTIEVDGREFWYVGCDGKGAFNKLFSKLLSAISPPLHRSGGAITGGCSLTLPDGRVFHSLSYRGDLAGWKKQVTQGAQKLNLELAQIKADKIELIHGETFLLSECEVDFY</sequence>
<protein>
    <submittedName>
        <fullName evidence="1">Uncharacterized protein</fullName>
    </submittedName>
</protein>
<dbReference type="RefSeq" id="WP_309202754.1">
    <property type="nucleotide sequence ID" value="NZ_CP133548.1"/>
</dbReference>
<evidence type="ECO:0000313" key="1">
    <source>
        <dbReference type="EMBL" id="WMS87614.1"/>
    </source>
</evidence>
<dbReference type="Proteomes" id="UP001239782">
    <property type="component" value="Chromosome"/>
</dbReference>